<proteinExistence type="predicted"/>
<dbReference type="Gene3D" id="3.60.10.10">
    <property type="entry name" value="Endonuclease/exonuclease/phosphatase"/>
    <property type="match status" value="1"/>
</dbReference>
<dbReference type="GO" id="GO:0003824">
    <property type="term" value="F:catalytic activity"/>
    <property type="evidence" value="ECO:0007669"/>
    <property type="project" value="InterPro"/>
</dbReference>
<organism evidence="3 4">
    <name type="scientific">Humisphaera borealis</name>
    <dbReference type="NCBI Taxonomy" id="2807512"/>
    <lineage>
        <taxon>Bacteria</taxon>
        <taxon>Pseudomonadati</taxon>
        <taxon>Planctomycetota</taxon>
        <taxon>Phycisphaerae</taxon>
        <taxon>Tepidisphaerales</taxon>
        <taxon>Tepidisphaeraceae</taxon>
        <taxon>Humisphaera</taxon>
    </lineage>
</organism>
<sequence length="364" mass="40589">MQPIRRSFIALLMVALIGASAKAEEVVTVVTYNIEHFNDHFEGFEIGKKLTKEQKDDPNISLLLAAVKKANDEDNWETAQVITDRDVNPDILVIQEGCTQSNLEYFNKRWLREAYATAITFPTNTGERNQHLNMLLKPGFKVIKQNDKYHEEKDPTPNERGDKLFARGPAFVLIETPSGYRFWVGTTHQKSKRIDFDAAAQSEIKKENAGQPKEAITAKVLEGKNAAGKAAAEWRNREAKRTHAIMKELAAGGDSDDVLLLGDTNDELGMDEYEKLAGGDAIELLVGPKEDGFILATKALVDDKQISFGGYWRPDFRSFIDHVVATPAMKDQIADVKVFRAGLARTASDHYPVVVKVKSDAVKK</sequence>
<evidence type="ECO:0000256" key="1">
    <source>
        <dbReference type="SAM" id="SignalP"/>
    </source>
</evidence>
<dbReference type="Proteomes" id="UP000593765">
    <property type="component" value="Chromosome"/>
</dbReference>
<accession>A0A7M2WU30</accession>
<dbReference type="InterPro" id="IPR005135">
    <property type="entry name" value="Endo/exonuclease/phosphatase"/>
</dbReference>
<feature type="domain" description="Endonuclease/exonuclease/phosphatase" evidence="2">
    <location>
        <begin position="31"/>
        <end position="350"/>
    </location>
</feature>
<feature type="chain" id="PRO_5034656662" description="Endonuclease/exonuclease/phosphatase domain-containing protein" evidence="1">
    <location>
        <begin position="24"/>
        <end position="364"/>
    </location>
</feature>
<dbReference type="SUPFAM" id="SSF56219">
    <property type="entry name" value="DNase I-like"/>
    <property type="match status" value="1"/>
</dbReference>
<feature type="signal peptide" evidence="1">
    <location>
        <begin position="1"/>
        <end position="23"/>
    </location>
</feature>
<evidence type="ECO:0000259" key="2">
    <source>
        <dbReference type="Pfam" id="PF03372"/>
    </source>
</evidence>
<dbReference type="InterPro" id="IPR036691">
    <property type="entry name" value="Endo/exonu/phosph_ase_sf"/>
</dbReference>
<dbReference type="Pfam" id="PF03372">
    <property type="entry name" value="Exo_endo_phos"/>
    <property type="match status" value="1"/>
</dbReference>
<dbReference type="KEGG" id="hbs:IPV69_22780"/>
<name>A0A7M2WU30_9BACT</name>
<keyword evidence="4" id="KW-1185">Reference proteome</keyword>
<gene>
    <name evidence="3" type="ORF">IPV69_22780</name>
</gene>
<reference evidence="3 4" key="1">
    <citation type="submission" date="2020-10" db="EMBL/GenBank/DDBJ databases">
        <title>Wide distribution of Phycisphaera-like planctomycetes from WD2101 soil group in peatlands and genome analysis of the first cultivated representative.</title>
        <authorList>
            <person name="Dedysh S.N."/>
            <person name="Beletsky A.V."/>
            <person name="Ivanova A."/>
            <person name="Kulichevskaya I.S."/>
            <person name="Suzina N.E."/>
            <person name="Philippov D.A."/>
            <person name="Rakitin A.L."/>
            <person name="Mardanov A.V."/>
            <person name="Ravin N.V."/>
        </authorList>
    </citation>
    <scope>NUCLEOTIDE SEQUENCE [LARGE SCALE GENOMIC DNA]</scope>
    <source>
        <strain evidence="3 4">M1803</strain>
    </source>
</reference>
<dbReference type="AlphaFoldDB" id="A0A7M2WU30"/>
<keyword evidence="1" id="KW-0732">Signal</keyword>
<dbReference type="EMBL" id="CP063458">
    <property type="protein sequence ID" value="QOV89018.1"/>
    <property type="molecule type" value="Genomic_DNA"/>
</dbReference>
<evidence type="ECO:0000313" key="4">
    <source>
        <dbReference type="Proteomes" id="UP000593765"/>
    </source>
</evidence>
<protein>
    <recommendedName>
        <fullName evidence="2">Endonuclease/exonuclease/phosphatase domain-containing protein</fullName>
    </recommendedName>
</protein>
<dbReference type="RefSeq" id="WP_206292031.1">
    <property type="nucleotide sequence ID" value="NZ_CP063458.1"/>
</dbReference>
<evidence type="ECO:0000313" key="3">
    <source>
        <dbReference type="EMBL" id="QOV89018.1"/>
    </source>
</evidence>